<keyword evidence="3" id="KW-1185">Reference proteome</keyword>
<reference evidence="2 3" key="1">
    <citation type="submission" date="2019-07" db="EMBL/GenBank/DDBJ databases">
        <title>Whole genome shotgun sequence of Reyranella soli NBRC 108950.</title>
        <authorList>
            <person name="Hosoyama A."/>
            <person name="Uohara A."/>
            <person name="Ohji S."/>
            <person name="Ichikawa N."/>
        </authorList>
    </citation>
    <scope>NUCLEOTIDE SEQUENCE [LARGE SCALE GENOMIC DNA]</scope>
    <source>
        <strain evidence="2 3">NBRC 108950</strain>
    </source>
</reference>
<gene>
    <name evidence="2" type="ORF">RSO01_41540</name>
</gene>
<comment type="caution">
    <text evidence="2">The sequence shown here is derived from an EMBL/GenBank/DDBJ whole genome shotgun (WGS) entry which is preliminary data.</text>
</comment>
<accession>A0A512NDF7</accession>
<proteinExistence type="predicted"/>
<dbReference type="SUPFAM" id="SSF56524">
    <property type="entry name" value="Oxidoreductase molybdopterin-binding domain"/>
    <property type="match status" value="1"/>
</dbReference>
<dbReference type="EMBL" id="BKAJ01000073">
    <property type="protein sequence ID" value="GEP56988.1"/>
    <property type="molecule type" value="Genomic_DNA"/>
</dbReference>
<dbReference type="Proteomes" id="UP000321058">
    <property type="component" value="Unassembled WGS sequence"/>
</dbReference>
<dbReference type="InterPro" id="IPR000572">
    <property type="entry name" value="OxRdtase_Mopterin-bd_dom"/>
</dbReference>
<dbReference type="Pfam" id="PF00174">
    <property type="entry name" value="Oxidored_molyb"/>
    <property type="match status" value="1"/>
</dbReference>
<evidence type="ECO:0000313" key="2">
    <source>
        <dbReference type="EMBL" id="GEP56988.1"/>
    </source>
</evidence>
<dbReference type="PANTHER" id="PTHR43032:SF2">
    <property type="entry name" value="BLL0505 PROTEIN"/>
    <property type="match status" value="1"/>
</dbReference>
<name>A0A512NDF7_9HYPH</name>
<dbReference type="InterPro" id="IPR036374">
    <property type="entry name" value="OxRdtase_Mopterin-bd_sf"/>
</dbReference>
<dbReference type="OrthoDB" id="9795587at2"/>
<organism evidence="2 3">
    <name type="scientific">Reyranella soli</name>
    <dbReference type="NCBI Taxonomy" id="1230389"/>
    <lineage>
        <taxon>Bacteria</taxon>
        <taxon>Pseudomonadati</taxon>
        <taxon>Pseudomonadota</taxon>
        <taxon>Alphaproteobacteria</taxon>
        <taxon>Hyphomicrobiales</taxon>
        <taxon>Reyranellaceae</taxon>
        <taxon>Reyranella</taxon>
    </lineage>
</organism>
<evidence type="ECO:0000313" key="3">
    <source>
        <dbReference type="Proteomes" id="UP000321058"/>
    </source>
</evidence>
<evidence type="ECO:0000259" key="1">
    <source>
        <dbReference type="Pfam" id="PF00174"/>
    </source>
</evidence>
<sequence length="264" mass="29040">MTAARNITRRAAILAGFAGAGALIWNADNLTLNPSFSRVFHAVEDWTRMSQRMLLQPGQLAKEYSVADISPVFKPNGTFNPGGAEYDAHIAQDFVNWRLKIGGLVRHPMSLSIAELRGLPSRTQITRHDCVEGWSAIGMWTGVQLGLLLKAAGLASGARYAVFHCADNLDGEPIKGGEQGPGQYYESIDLVDAFHPQTLIAYNLNGKPLGVPNGAPLRLRVERQLGYKQAKYLQRIEITDSFRNVAGGYGGYWEDRGYEWYAGI</sequence>
<protein>
    <submittedName>
        <fullName evidence="2">Molybdopterin oxidoreductase</fullName>
    </submittedName>
</protein>
<dbReference type="Gene3D" id="3.90.420.10">
    <property type="entry name" value="Oxidoreductase, molybdopterin-binding domain"/>
    <property type="match status" value="1"/>
</dbReference>
<dbReference type="AlphaFoldDB" id="A0A512NDF7"/>
<feature type="domain" description="Oxidoreductase molybdopterin-binding" evidence="1">
    <location>
        <begin position="93"/>
        <end position="241"/>
    </location>
</feature>
<dbReference type="RefSeq" id="WP_147151365.1">
    <property type="nucleotide sequence ID" value="NZ_BKAJ01000073.1"/>
</dbReference>
<dbReference type="PANTHER" id="PTHR43032">
    <property type="entry name" value="PROTEIN-METHIONINE-SULFOXIDE REDUCTASE"/>
    <property type="match status" value="1"/>
</dbReference>